<sequence length="742" mass="81499">MGWFDEQIRQRKQNDDEVFADAFVNIAGAVMGKRFSSALKDDRQAVRDSIDEILKFYRIKSREIPDTLHNLHEQLEYLMRPYGVMRRTVRLEKGWYRDAVGAMLGVRKDDGSVTALIPAGFAGYRFFDRASGRYLRVNRRNESLFDAEAICFYKPFPLRKMGVPSLMRYIMETLRPSDVVLVALATLAVTLIGLLGPKLNNIIFSQIITGSSARPVVAMAVFLSCAAISAALLTSVKSLLISRVTTKMDVSVEAAAMMRILSLPAGFFKSYTSGELFQRTQYINAICNSLVSVVFSTGLTALFSLLYLSQIFVYTPVLAPPVLLVVAAMAVSSVVSVLVQMATTKRLMQVSAKESGVSYSLISGIQKIKLAGAEKRAFAHWGNQYAKVAELTYDSPVFLRLNPVINLAISLAGTIAIYYTAVQQSVSVADYYAFNTAYGMVSGAILSLAGIGQTIAQLKPTIAMVRPILEAVPEISEGKQVLTRLAGGIELDNVSFRYSDAMPNVLENLSLKIHPGQYVAIVGSTGCGKSTLMRLMLGFETPQKGAVYYDGKDLNTIDLKSLRRKIGVVMQDGKLFQGDIYSNIVISAPWLTVDDAWRAAELAGMAEDIRHMPMGMHTRISEGSGGVSGGQRQRLMIARAVAPKPRILMFDEATSALDNLTQKKVSDSLAGLKCTRVVIAHRLSTIRQCDRIIVLNGGRIVEDGTYDELLKAGGYFVELISRQWLDDTPREAPGTDSRKQTP</sequence>
<comment type="caution">
    <text evidence="13">The sequence shown here is derived from an EMBL/GenBank/DDBJ whole genome shotgun (WGS) entry which is preliminary data.</text>
</comment>
<evidence type="ECO:0000313" key="14">
    <source>
        <dbReference type="Proteomes" id="UP000824031"/>
    </source>
</evidence>
<reference evidence="13" key="2">
    <citation type="submission" date="2021-04" db="EMBL/GenBank/DDBJ databases">
        <authorList>
            <person name="Gilroy R."/>
        </authorList>
    </citation>
    <scope>NUCLEOTIDE SEQUENCE</scope>
    <source>
        <strain evidence="13">3436</strain>
    </source>
</reference>
<dbReference type="InterPro" id="IPR036640">
    <property type="entry name" value="ABC1_TM_sf"/>
</dbReference>
<keyword evidence="9 10" id="KW-0472">Membrane</keyword>
<dbReference type="Pfam" id="PF00664">
    <property type="entry name" value="ABC_membrane"/>
    <property type="match status" value="1"/>
</dbReference>
<dbReference type="GO" id="GO:0034040">
    <property type="term" value="F:ATPase-coupled lipid transmembrane transporter activity"/>
    <property type="evidence" value="ECO:0007669"/>
    <property type="project" value="TreeGrafter"/>
</dbReference>
<evidence type="ECO:0000256" key="6">
    <source>
        <dbReference type="ARBA" id="ARBA00022807"/>
    </source>
</evidence>
<dbReference type="PANTHER" id="PTHR24221">
    <property type="entry name" value="ATP-BINDING CASSETTE SUB-FAMILY B"/>
    <property type="match status" value="1"/>
</dbReference>
<dbReference type="EMBL" id="DXBO01000167">
    <property type="protein sequence ID" value="HIZ49311.1"/>
    <property type="molecule type" value="Genomic_DNA"/>
</dbReference>
<evidence type="ECO:0000256" key="7">
    <source>
        <dbReference type="ARBA" id="ARBA00022840"/>
    </source>
</evidence>
<dbReference type="FunFam" id="3.40.50.300:FF:000299">
    <property type="entry name" value="ABC transporter ATP-binding protein/permease"/>
    <property type="match status" value="1"/>
</dbReference>
<dbReference type="Gene3D" id="3.40.50.300">
    <property type="entry name" value="P-loop containing nucleotide triphosphate hydrolases"/>
    <property type="match status" value="1"/>
</dbReference>
<feature type="transmembrane region" description="Helical" evidence="10">
    <location>
        <begin position="397"/>
        <end position="419"/>
    </location>
</feature>
<evidence type="ECO:0000256" key="9">
    <source>
        <dbReference type="ARBA" id="ARBA00023136"/>
    </source>
</evidence>
<dbReference type="SMART" id="SM00382">
    <property type="entry name" value="AAA"/>
    <property type="match status" value="1"/>
</dbReference>
<dbReference type="InterPro" id="IPR003593">
    <property type="entry name" value="AAA+_ATPase"/>
</dbReference>
<dbReference type="InterPro" id="IPR003439">
    <property type="entry name" value="ABC_transporter-like_ATP-bd"/>
</dbReference>
<reference evidence="13" key="1">
    <citation type="journal article" date="2021" name="PeerJ">
        <title>Extensive microbial diversity within the chicken gut microbiome revealed by metagenomics and culture.</title>
        <authorList>
            <person name="Gilroy R."/>
            <person name="Ravi A."/>
            <person name="Getino M."/>
            <person name="Pursley I."/>
            <person name="Horton D.L."/>
            <person name="Alikhan N.F."/>
            <person name="Baker D."/>
            <person name="Gharbi K."/>
            <person name="Hall N."/>
            <person name="Watson M."/>
            <person name="Adriaenssens E.M."/>
            <person name="Foster-Nyarko E."/>
            <person name="Jarju S."/>
            <person name="Secka A."/>
            <person name="Antonio M."/>
            <person name="Oren A."/>
            <person name="Chaudhuri R.R."/>
            <person name="La Ragione R."/>
            <person name="Hildebrand F."/>
            <person name="Pallen M.J."/>
        </authorList>
    </citation>
    <scope>NUCLEOTIDE SEQUENCE</scope>
    <source>
        <strain evidence="13">3436</strain>
    </source>
</reference>
<keyword evidence="6" id="KW-0788">Thiol protease</keyword>
<dbReference type="GO" id="GO:0005886">
    <property type="term" value="C:plasma membrane"/>
    <property type="evidence" value="ECO:0007669"/>
    <property type="project" value="UniProtKB-SubCell"/>
</dbReference>
<evidence type="ECO:0000259" key="11">
    <source>
        <dbReference type="PROSITE" id="PS50893"/>
    </source>
</evidence>
<protein>
    <submittedName>
        <fullName evidence="13">NHLP bacteriocin export ABC transporter permease/ATPase subunit</fullName>
    </submittedName>
</protein>
<dbReference type="Pfam" id="PF00005">
    <property type="entry name" value="ABC_tran"/>
    <property type="match status" value="1"/>
</dbReference>
<dbReference type="PROSITE" id="PS50929">
    <property type="entry name" value="ABC_TM1F"/>
    <property type="match status" value="1"/>
</dbReference>
<keyword evidence="3" id="KW-1003">Cell membrane</keyword>
<dbReference type="PANTHER" id="PTHR24221:SF654">
    <property type="entry name" value="ATP-BINDING CASSETTE SUB-FAMILY B MEMBER 6"/>
    <property type="match status" value="1"/>
</dbReference>
<keyword evidence="2" id="KW-0813">Transport</keyword>
<keyword evidence="6" id="KW-0645">Protease</keyword>
<organism evidence="13 14">
    <name type="scientific">Candidatus Gemmiger excrementavium</name>
    <dbReference type="NCBI Taxonomy" id="2838608"/>
    <lineage>
        <taxon>Bacteria</taxon>
        <taxon>Bacillati</taxon>
        <taxon>Bacillota</taxon>
        <taxon>Clostridia</taxon>
        <taxon>Eubacteriales</taxon>
        <taxon>Gemmiger</taxon>
    </lineage>
</organism>
<feature type="transmembrane region" description="Helical" evidence="10">
    <location>
        <begin position="216"/>
        <end position="240"/>
    </location>
</feature>
<proteinExistence type="predicted"/>
<keyword evidence="4 10" id="KW-0812">Transmembrane</keyword>
<feature type="transmembrane region" description="Helical" evidence="10">
    <location>
        <begin position="177"/>
        <end position="196"/>
    </location>
</feature>
<dbReference type="PROSITE" id="PS00211">
    <property type="entry name" value="ABC_TRANSPORTER_1"/>
    <property type="match status" value="1"/>
</dbReference>
<keyword evidence="7" id="KW-0067">ATP-binding</keyword>
<gene>
    <name evidence="13" type="ORF">H9810_11380</name>
</gene>
<dbReference type="InterPro" id="IPR039421">
    <property type="entry name" value="Type_1_exporter"/>
</dbReference>
<keyword evidence="6" id="KW-0378">Hydrolase</keyword>
<dbReference type="Gene3D" id="1.20.1560.10">
    <property type="entry name" value="ABC transporter type 1, transmembrane domain"/>
    <property type="match status" value="1"/>
</dbReference>
<evidence type="ECO:0000256" key="1">
    <source>
        <dbReference type="ARBA" id="ARBA00004651"/>
    </source>
</evidence>
<dbReference type="InterPro" id="IPR022515">
    <property type="entry name" value="NHPM_micro_ABC2"/>
</dbReference>
<evidence type="ECO:0000256" key="8">
    <source>
        <dbReference type="ARBA" id="ARBA00022989"/>
    </source>
</evidence>
<dbReference type="AlphaFoldDB" id="A0A9D2JGT4"/>
<name>A0A9D2JGT4_9FIRM</name>
<feature type="transmembrane region" description="Helical" evidence="10">
    <location>
        <begin position="282"/>
        <end position="306"/>
    </location>
</feature>
<evidence type="ECO:0000256" key="4">
    <source>
        <dbReference type="ARBA" id="ARBA00022692"/>
    </source>
</evidence>
<feature type="transmembrane region" description="Helical" evidence="10">
    <location>
        <begin position="318"/>
        <end position="339"/>
    </location>
</feature>
<evidence type="ECO:0000256" key="5">
    <source>
        <dbReference type="ARBA" id="ARBA00022741"/>
    </source>
</evidence>
<feature type="transmembrane region" description="Helical" evidence="10">
    <location>
        <begin position="431"/>
        <end position="451"/>
    </location>
</feature>
<evidence type="ECO:0000313" key="13">
    <source>
        <dbReference type="EMBL" id="HIZ49311.1"/>
    </source>
</evidence>
<keyword evidence="5" id="KW-0547">Nucleotide-binding</keyword>
<dbReference type="SUPFAM" id="SSF90123">
    <property type="entry name" value="ABC transporter transmembrane region"/>
    <property type="match status" value="1"/>
</dbReference>
<feature type="domain" description="ABC transmembrane type-1" evidence="12">
    <location>
        <begin position="180"/>
        <end position="457"/>
    </location>
</feature>
<dbReference type="SUPFAM" id="SSF52540">
    <property type="entry name" value="P-loop containing nucleoside triphosphate hydrolases"/>
    <property type="match status" value="1"/>
</dbReference>
<evidence type="ECO:0000256" key="3">
    <source>
        <dbReference type="ARBA" id="ARBA00022475"/>
    </source>
</evidence>
<feature type="domain" description="ABC transporter" evidence="11">
    <location>
        <begin position="489"/>
        <end position="722"/>
    </location>
</feature>
<evidence type="ECO:0000259" key="12">
    <source>
        <dbReference type="PROSITE" id="PS50929"/>
    </source>
</evidence>
<accession>A0A9D2JGT4</accession>
<dbReference type="Proteomes" id="UP000824031">
    <property type="component" value="Unassembled WGS sequence"/>
</dbReference>
<dbReference type="GO" id="GO:0005524">
    <property type="term" value="F:ATP binding"/>
    <property type="evidence" value="ECO:0007669"/>
    <property type="project" value="UniProtKB-KW"/>
</dbReference>
<dbReference type="GO" id="GO:0008234">
    <property type="term" value="F:cysteine-type peptidase activity"/>
    <property type="evidence" value="ECO:0007669"/>
    <property type="project" value="UniProtKB-KW"/>
</dbReference>
<dbReference type="NCBIfam" id="TIGR03797">
    <property type="entry name" value="NHLM_micro_ABC2"/>
    <property type="match status" value="1"/>
</dbReference>
<keyword evidence="8 10" id="KW-1133">Transmembrane helix</keyword>
<dbReference type="PROSITE" id="PS50893">
    <property type="entry name" value="ABC_TRANSPORTER_2"/>
    <property type="match status" value="1"/>
</dbReference>
<dbReference type="GO" id="GO:0016887">
    <property type="term" value="F:ATP hydrolysis activity"/>
    <property type="evidence" value="ECO:0007669"/>
    <property type="project" value="InterPro"/>
</dbReference>
<evidence type="ECO:0000256" key="2">
    <source>
        <dbReference type="ARBA" id="ARBA00022448"/>
    </source>
</evidence>
<dbReference type="InterPro" id="IPR011527">
    <property type="entry name" value="ABC1_TM_dom"/>
</dbReference>
<dbReference type="InterPro" id="IPR017871">
    <property type="entry name" value="ABC_transporter-like_CS"/>
</dbReference>
<dbReference type="GO" id="GO:0140359">
    <property type="term" value="F:ABC-type transporter activity"/>
    <property type="evidence" value="ECO:0007669"/>
    <property type="project" value="InterPro"/>
</dbReference>
<dbReference type="InterPro" id="IPR027417">
    <property type="entry name" value="P-loop_NTPase"/>
</dbReference>
<evidence type="ECO:0000256" key="10">
    <source>
        <dbReference type="SAM" id="Phobius"/>
    </source>
</evidence>
<comment type="subcellular location">
    <subcellularLocation>
        <location evidence="1">Cell membrane</location>
        <topology evidence="1">Multi-pass membrane protein</topology>
    </subcellularLocation>
</comment>